<dbReference type="Proteomes" id="UP000724874">
    <property type="component" value="Unassembled WGS sequence"/>
</dbReference>
<evidence type="ECO:0000256" key="2">
    <source>
        <dbReference type="ARBA" id="ARBA00023026"/>
    </source>
</evidence>
<dbReference type="AlphaFoldDB" id="A0A9P5NAR5"/>
<feature type="chain" id="PRO_5040370724" description="LysM domain-containing protein" evidence="4">
    <location>
        <begin position="24"/>
        <end position="219"/>
    </location>
</feature>
<keyword evidence="1" id="KW-0147">Chitin-binding</keyword>
<dbReference type="PANTHER" id="PTHR34997">
    <property type="entry name" value="AM15"/>
    <property type="match status" value="1"/>
</dbReference>
<organism evidence="6 7">
    <name type="scientific">Gymnopilus junonius</name>
    <name type="common">Spectacular rustgill mushroom</name>
    <name type="synonym">Gymnopilus spectabilis subsp. junonius</name>
    <dbReference type="NCBI Taxonomy" id="109634"/>
    <lineage>
        <taxon>Eukaryota</taxon>
        <taxon>Fungi</taxon>
        <taxon>Dikarya</taxon>
        <taxon>Basidiomycota</taxon>
        <taxon>Agaricomycotina</taxon>
        <taxon>Agaricomycetes</taxon>
        <taxon>Agaricomycetidae</taxon>
        <taxon>Agaricales</taxon>
        <taxon>Agaricineae</taxon>
        <taxon>Hymenogastraceae</taxon>
        <taxon>Gymnopilus</taxon>
    </lineage>
</organism>
<comment type="caution">
    <text evidence="6">The sequence shown here is derived from an EMBL/GenBank/DDBJ whole genome shotgun (WGS) entry which is preliminary data.</text>
</comment>
<accession>A0A9P5NAR5</accession>
<sequence length="219" mass="22335">MCVGALCVMGLVRLTHPPLAVVAAGCLRSYTIKAGDYCDSISQAQNVSTYQLAAINQGKINNGCSNLVPGDVLCLAEDTKEDCQTTYVVLPGDTCADVASKNALNMTILYLNNPQIDETCSNIYTGEVLCTSKTVQVPPIPSSGVALPAPSSASTTLAATQTPAVPKIVVSSSSPVVHVTSSSAAAIPTAAAAAEKAPSASASAIDDGNDENLPFCDEL</sequence>
<feature type="domain" description="LysM" evidence="5">
    <location>
        <begin position="28"/>
        <end position="75"/>
    </location>
</feature>
<evidence type="ECO:0000256" key="1">
    <source>
        <dbReference type="ARBA" id="ARBA00022669"/>
    </source>
</evidence>
<keyword evidence="4" id="KW-0732">Signal</keyword>
<dbReference type="EMBL" id="JADNYJ010000203">
    <property type="protein sequence ID" value="KAF8875022.1"/>
    <property type="molecule type" value="Genomic_DNA"/>
</dbReference>
<name>A0A9P5NAR5_GYMJU</name>
<evidence type="ECO:0000313" key="7">
    <source>
        <dbReference type="Proteomes" id="UP000724874"/>
    </source>
</evidence>
<dbReference type="OrthoDB" id="5985073at2759"/>
<dbReference type="InterPro" id="IPR052210">
    <property type="entry name" value="LysM1-like"/>
</dbReference>
<dbReference type="Gene3D" id="3.10.350.10">
    <property type="entry name" value="LysM domain"/>
    <property type="match status" value="2"/>
</dbReference>
<protein>
    <recommendedName>
        <fullName evidence="5">LysM domain-containing protein</fullName>
    </recommendedName>
</protein>
<evidence type="ECO:0000256" key="4">
    <source>
        <dbReference type="SAM" id="SignalP"/>
    </source>
</evidence>
<dbReference type="GO" id="GO:0008061">
    <property type="term" value="F:chitin binding"/>
    <property type="evidence" value="ECO:0007669"/>
    <property type="project" value="UniProtKB-KW"/>
</dbReference>
<dbReference type="InterPro" id="IPR036779">
    <property type="entry name" value="LysM_dom_sf"/>
</dbReference>
<dbReference type="PANTHER" id="PTHR34997:SF1">
    <property type="entry name" value="PEPTIDOGLYCAN-BINDING LYSIN DOMAIN"/>
    <property type="match status" value="1"/>
</dbReference>
<dbReference type="InterPro" id="IPR018392">
    <property type="entry name" value="LysM"/>
</dbReference>
<dbReference type="SMART" id="SM00257">
    <property type="entry name" value="LysM"/>
    <property type="match status" value="2"/>
</dbReference>
<dbReference type="PROSITE" id="PS51782">
    <property type="entry name" value="LYSM"/>
    <property type="match status" value="2"/>
</dbReference>
<evidence type="ECO:0000313" key="6">
    <source>
        <dbReference type="EMBL" id="KAF8875022.1"/>
    </source>
</evidence>
<keyword evidence="7" id="KW-1185">Reference proteome</keyword>
<proteinExistence type="predicted"/>
<evidence type="ECO:0000256" key="3">
    <source>
        <dbReference type="SAM" id="MobiDB-lite"/>
    </source>
</evidence>
<feature type="signal peptide" evidence="4">
    <location>
        <begin position="1"/>
        <end position="23"/>
    </location>
</feature>
<reference evidence="6" key="1">
    <citation type="submission" date="2020-11" db="EMBL/GenBank/DDBJ databases">
        <authorList>
            <consortium name="DOE Joint Genome Institute"/>
            <person name="Ahrendt S."/>
            <person name="Riley R."/>
            <person name="Andreopoulos W."/>
            <person name="LaButti K."/>
            <person name="Pangilinan J."/>
            <person name="Ruiz-duenas F.J."/>
            <person name="Barrasa J.M."/>
            <person name="Sanchez-Garcia M."/>
            <person name="Camarero S."/>
            <person name="Miyauchi S."/>
            <person name="Serrano A."/>
            <person name="Linde D."/>
            <person name="Babiker R."/>
            <person name="Drula E."/>
            <person name="Ayuso-Fernandez I."/>
            <person name="Pacheco R."/>
            <person name="Padilla G."/>
            <person name="Ferreira P."/>
            <person name="Barriuso J."/>
            <person name="Kellner H."/>
            <person name="Castanera R."/>
            <person name="Alfaro M."/>
            <person name="Ramirez L."/>
            <person name="Pisabarro A.G."/>
            <person name="Kuo A."/>
            <person name="Tritt A."/>
            <person name="Lipzen A."/>
            <person name="He G."/>
            <person name="Yan M."/>
            <person name="Ng V."/>
            <person name="Cullen D."/>
            <person name="Martin F."/>
            <person name="Rosso M.-N."/>
            <person name="Henrissat B."/>
            <person name="Hibbett D."/>
            <person name="Martinez A.T."/>
            <person name="Grigoriev I.V."/>
        </authorList>
    </citation>
    <scope>NUCLEOTIDE SEQUENCE</scope>
    <source>
        <strain evidence="6">AH 44721</strain>
    </source>
</reference>
<keyword evidence="2" id="KW-0843">Virulence</keyword>
<feature type="region of interest" description="Disordered" evidence="3">
    <location>
        <begin position="198"/>
        <end position="219"/>
    </location>
</feature>
<dbReference type="CDD" id="cd00118">
    <property type="entry name" value="LysM"/>
    <property type="match status" value="2"/>
</dbReference>
<dbReference type="SUPFAM" id="SSF54106">
    <property type="entry name" value="LysM domain"/>
    <property type="match status" value="2"/>
</dbReference>
<gene>
    <name evidence="6" type="ORF">CPB84DRAFT_555547</name>
</gene>
<feature type="domain" description="LysM" evidence="5">
    <location>
        <begin position="85"/>
        <end position="131"/>
    </location>
</feature>
<dbReference type="Pfam" id="PF01476">
    <property type="entry name" value="LysM"/>
    <property type="match status" value="2"/>
</dbReference>
<evidence type="ECO:0000259" key="5">
    <source>
        <dbReference type="PROSITE" id="PS51782"/>
    </source>
</evidence>